<evidence type="ECO:0000256" key="3">
    <source>
        <dbReference type="SAM" id="SignalP"/>
    </source>
</evidence>
<dbReference type="InterPro" id="IPR013128">
    <property type="entry name" value="Peptidase_C1A"/>
</dbReference>
<keyword evidence="3" id="KW-0732">Signal</keyword>
<dbReference type="STRING" id="135651.G0PCJ4"/>
<dbReference type="EMBL" id="GL380246">
    <property type="protein sequence ID" value="EGT51203.1"/>
    <property type="molecule type" value="Genomic_DNA"/>
</dbReference>
<dbReference type="InterPro" id="IPR013201">
    <property type="entry name" value="Prot_inhib_I29"/>
</dbReference>
<feature type="domain" description="Peptidase C1A papain C-terminal" evidence="4">
    <location>
        <begin position="139"/>
        <end position="356"/>
    </location>
</feature>
<feature type="signal peptide" evidence="3">
    <location>
        <begin position="1"/>
        <end position="20"/>
    </location>
</feature>
<dbReference type="SMART" id="SM00645">
    <property type="entry name" value="Pept_C1"/>
    <property type="match status" value="1"/>
</dbReference>
<reference evidence="7" key="1">
    <citation type="submission" date="2011-07" db="EMBL/GenBank/DDBJ databases">
        <authorList>
            <consortium name="Caenorhabditis brenneri Sequencing and Analysis Consortium"/>
            <person name="Wilson R.K."/>
        </authorList>
    </citation>
    <scope>NUCLEOTIDE SEQUENCE [LARGE SCALE GENOMIC DNA]</scope>
    <source>
        <strain evidence="7">PB2801</strain>
    </source>
</reference>
<dbReference type="SUPFAM" id="SSF54001">
    <property type="entry name" value="Cysteine proteinases"/>
    <property type="match status" value="1"/>
</dbReference>
<evidence type="ECO:0000256" key="2">
    <source>
        <dbReference type="ARBA" id="ARBA00023157"/>
    </source>
</evidence>
<organism evidence="7">
    <name type="scientific">Caenorhabditis brenneri</name>
    <name type="common">Nematode worm</name>
    <dbReference type="NCBI Taxonomy" id="135651"/>
    <lineage>
        <taxon>Eukaryota</taxon>
        <taxon>Metazoa</taxon>
        <taxon>Ecdysozoa</taxon>
        <taxon>Nematoda</taxon>
        <taxon>Chromadorea</taxon>
        <taxon>Rhabditida</taxon>
        <taxon>Rhabditina</taxon>
        <taxon>Rhabditomorpha</taxon>
        <taxon>Rhabditoidea</taxon>
        <taxon>Rhabditidae</taxon>
        <taxon>Peloderinae</taxon>
        <taxon>Caenorhabditis</taxon>
    </lineage>
</organism>
<keyword evidence="7" id="KW-1185">Reference proteome</keyword>
<dbReference type="Gene3D" id="3.90.70.10">
    <property type="entry name" value="Cysteine proteinases"/>
    <property type="match status" value="1"/>
</dbReference>
<dbReference type="InterPro" id="IPR000668">
    <property type="entry name" value="Peptidase_C1A_C"/>
</dbReference>
<feature type="chain" id="PRO_5018721382" evidence="3">
    <location>
        <begin position="21"/>
        <end position="357"/>
    </location>
</feature>
<dbReference type="InterPro" id="IPR025660">
    <property type="entry name" value="Pept_his_AS"/>
</dbReference>
<dbReference type="InParanoid" id="G0PCJ4"/>
<dbReference type="GO" id="GO:0008234">
    <property type="term" value="F:cysteine-type peptidase activity"/>
    <property type="evidence" value="ECO:0007669"/>
    <property type="project" value="InterPro"/>
</dbReference>
<gene>
    <name evidence="6" type="ORF">CAEBREN_30118</name>
</gene>
<evidence type="ECO:0000256" key="1">
    <source>
        <dbReference type="ARBA" id="ARBA00008455"/>
    </source>
</evidence>
<dbReference type="SMART" id="SM00848">
    <property type="entry name" value="Inhibitor_I29"/>
    <property type="match status" value="1"/>
</dbReference>
<evidence type="ECO:0000313" key="6">
    <source>
        <dbReference type="EMBL" id="EGT51203.1"/>
    </source>
</evidence>
<dbReference type="InterPro" id="IPR038765">
    <property type="entry name" value="Papain-like_cys_pep_sf"/>
</dbReference>
<evidence type="ECO:0000259" key="4">
    <source>
        <dbReference type="SMART" id="SM00645"/>
    </source>
</evidence>
<name>G0PCJ4_CAEBE</name>
<proteinExistence type="inferred from homology"/>
<dbReference type="eggNOG" id="KOG1543">
    <property type="taxonomic scope" value="Eukaryota"/>
</dbReference>
<dbReference type="PRINTS" id="PR00705">
    <property type="entry name" value="PAPAIN"/>
</dbReference>
<dbReference type="HOGENOM" id="CLU_012184_1_2_1"/>
<dbReference type="OrthoDB" id="10253408at2759"/>
<dbReference type="InterPro" id="IPR039417">
    <property type="entry name" value="Peptidase_C1A_papain-like"/>
</dbReference>
<accession>G0PCJ4</accession>
<sequence length="357" mass="40090">MNSIINFLFIAFFTIRLSAGFPATLFPDPSFQDFPIPDTVEELDPMTVVNLFIEFEREYQKEYMSPLDQAKARAVFQFNVENIIRLNQQYANESLRFGINYYTDFSDLEFKEKVANLHVDTATKVEGSQENSSETLDNLPISFDWRDRSGTVGGVSNQGYCGCSWGFTVASVVQSAYSIKNSKFLIPSEQQLCDCAQGGNPGCGGGSVKEGFEYVKENGVVLEANYQKNVEKQQQMYCAPQKDTIRVSNYKFIQPSTASQIQKTLLSSGPVAVGFKVSNSFRHYESGVFNLNDCDSTDNFIGWHSVTIVGYGSENGQDFWIAKNSWSPSFGEEGFFRIAKNTDLCQIESKMPTYVEI</sequence>
<dbReference type="CDD" id="cd02248">
    <property type="entry name" value="Peptidase_C1A"/>
    <property type="match status" value="1"/>
</dbReference>
<dbReference type="PROSITE" id="PS00639">
    <property type="entry name" value="THIOL_PROTEASE_HIS"/>
    <property type="match status" value="1"/>
</dbReference>
<evidence type="ECO:0000259" key="5">
    <source>
        <dbReference type="SMART" id="SM00848"/>
    </source>
</evidence>
<evidence type="ECO:0000313" key="7">
    <source>
        <dbReference type="Proteomes" id="UP000008068"/>
    </source>
</evidence>
<comment type="similarity">
    <text evidence="1">Belongs to the peptidase C1 family.</text>
</comment>
<keyword evidence="2" id="KW-1015">Disulfide bond</keyword>
<dbReference type="GO" id="GO:0006508">
    <property type="term" value="P:proteolysis"/>
    <property type="evidence" value="ECO:0007669"/>
    <property type="project" value="InterPro"/>
</dbReference>
<dbReference type="AlphaFoldDB" id="G0PCJ4"/>
<feature type="domain" description="Cathepsin propeptide inhibitor" evidence="5">
    <location>
        <begin position="52"/>
        <end position="110"/>
    </location>
</feature>
<dbReference type="PROSITE" id="PS00640">
    <property type="entry name" value="THIOL_PROTEASE_ASN"/>
    <property type="match status" value="1"/>
</dbReference>
<dbReference type="Pfam" id="PF08246">
    <property type="entry name" value="Inhibitor_I29"/>
    <property type="match status" value="1"/>
</dbReference>
<protein>
    <submittedName>
        <fullName evidence="6">Uncharacterized protein</fullName>
    </submittedName>
</protein>
<dbReference type="PANTHER" id="PTHR12411">
    <property type="entry name" value="CYSTEINE PROTEASE FAMILY C1-RELATED"/>
    <property type="match status" value="1"/>
</dbReference>
<dbReference type="InterPro" id="IPR025661">
    <property type="entry name" value="Pept_asp_AS"/>
</dbReference>
<dbReference type="Pfam" id="PF00112">
    <property type="entry name" value="Peptidase_C1"/>
    <property type="match status" value="1"/>
</dbReference>
<dbReference type="Proteomes" id="UP000008068">
    <property type="component" value="Unassembled WGS sequence"/>
</dbReference>